<dbReference type="Proteomes" id="UP000055136">
    <property type="component" value="Chromosome"/>
</dbReference>
<gene>
    <name evidence="1" type="ORF">Tel_02680</name>
</gene>
<proteinExistence type="predicted"/>
<dbReference type="EMBL" id="CP013099">
    <property type="protein sequence ID" value="ALP52134.1"/>
    <property type="molecule type" value="Genomic_DNA"/>
</dbReference>
<dbReference type="KEGG" id="tee:Tel_02680"/>
<organism evidence="1 2">
    <name type="scientific">Candidatus Tenderia electrophaga</name>
    <dbReference type="NCBI Taxonomy" id="1748243"/>
    <lineage>
        <taxon>Bacteria</taxon>
        <taxon>Pseudomonadati</taxon>
        <taxon>Pseudomonadota</taxon>
        <taxon>Gammaproteobacteria</taxon>
        <taxon>Candidatus Tenderiales</taxon>
        <taxon>Candidatus Tenderiaceae</taxon>
        <taxon>Candidatus Tenderia</taxon>
    </lineage>
</organism>
<protein>
    <submittedName>
        <fullName evidence="1">Glutamyl-tRNA amidotransferase</fullName>
    </submittedName>
</protein>
<dbReference type="PANTHER" id="PTHR28055:SF1">
    <property type="entry name" value="ALTERED INHERITANCE OF MITOCHONDRIA PROTEIN 41, MITOCHONDRIAL"/>
    <property type="match status" value="1"/>
</dbReference>
<name>A0A0S2TAH2_9GAMM</name>
<dbReference type="InterPro" id="IPR042184">
    <property type="entry name" value="YqeY/Aim41_N"/>
</dbReference>
<dbReference type="Gene3D" id="1.10.10.410">
    <property type="match status" value="1"/>
</dbReference>
<dbReference type="Pfam" id="PF09424">
    <property type="entry name" value="YqeY"/>
    <property type="match status" value="1"/>
</dbReference>
<dbReference type="InterPro" id="IPR019004">
    <property type="entry name" value="YqeY/Aim41"/>
</dbReference>
<dbReference type="GO" id="GO:0016884">
    <property type="term" value="F:carbon-nitrogen ligase activity, with glutamine as amido-N-donor"/>
    <property type="evidence" value="ECO:0007669"/>
    <property type="project" value="InterPro"/>
</dbReference>
<evidence type="ECO:0000313" key="2">
    <source>
        <dbReference type="Proteomes" id="UP000055136"/>
    </source>
</evidence>
<dbReference type="PANTHER" id="PTHR28055">
    <property type="entry name" value="ALTERED INHERITANCE OF MITOCHONDRIA PROTEIN 41, MITOCHONDRIAL"/>
    <property type="match status" value="1"/>
</dbReference>
<accession>A0A0S2TAH2</accession>
<reference evidence="1" key="1">
    <citation type="submission" date="2015-10" db="EMBL/GenBank/DDBJ databases">
        <title>Description of Candidatus Tenderia electrophaga gen. nov, sp. nov., an Uncultivated Electroautotroph from a Biocathode Enrichment.</title>
        <authorList>
            <person name="Eddie B.J."/>
            <person name="Malanoski A.P."/>
            <person name="Wang Z."/>
            <person name="Hall R.J."/>
            <person name="Oh S.D."/>
            <person name="Heiner C."/>
            <person name="Lin B."/>
            <person name="Strycharz-Glaven S.M."/>
        </authorList>
    </citation>
    <scope>NUCLEOTIDE SEQUENCE [LARGE SCALE GENOMIC DNA]</scope>
    <source>
        <strain evidence="1">NRL1</strain>
    </source>
</reference>
<dbReference type="InterPro" id="IPR023168">
    <property type="entry name" value="GatB_Yqey_C_2"/>
</dbReference>
<dbReference type="STRING" id="1748243.Tel_02680"/>
<dbReference type="Gene3D" id="1.10.1510.10">
    <property type="entry name" value="Uncharacterised protein YqeY/AIM41 PF09424, N-terminal domain"/>
    <property type="match status" value="1"/>
</dbReference>
<dbReference type="SUPFAM" id="SSF89095">
    <property type="entry name" value="GatB/YqeY motif"/>
    <property type="match status" value="1"/>
</dbReference>
<sequence>MPALKDRIQDDMKSAMRAKDKARLGTIRLILAAIKQKEIDERISLDDDQVLALLEKMVKQRRDSIKHYQDAGRQELADKEQEEIVILQAYLPEQMDSAKLEAVIAEVIAATGASGPQDMGKVMGVLKPRIQGRADMGQASQLVKSKLSSV</sequence>
<dbReference type="GO" id="GO:0016740">
    <property type="term" value="F:transferase activity"/>
    <property type="evidence" value="ECO:0007669"/>
    <property type="project" value="UniProtKB-KW"/>
</dbReference>
<dbReference type="InterPro" id="IPR003789">
    <property type="entry name" value="Asn/Gln_tRNA_amidoTrase-B-like"/>
</dbReference>
<evidence type="ECO:0000313" key="1">
    <source>
        <dbReference type="EMBL" id="ALP52134.1"/>
    </source>
</evidence>
<dbReference type="AlphaFoldDB" id="A0A0S2TAH2"/>
<keyword evidence="2" id="KW-1185">Reference proteome</keyword>